<dbReference type="Proteomes" id="UP000282311">
    <property type="component" value="Unassembled WGS sequence"/>
</dbReference>
<proteinExistence type="predicted"/>
<evidence type="ECO:0000259" key="1">
    <source>
        <dbReference type="Pfam" id="PF04230"/>
    </source>
</evidence>
<dbReference type="InterPro" id="IPR019896">
    <property type="entry name" value="Polysacch_pyruvyl_Trfase_CsaB"/>
</dbReference>
<dbReference type="Pfam" id="PF04230">
    <property type="entry name" value="PS_pyruv_trans"/>
    <property type="match status" value="1"/>
</dbReference>
<organism evidence="2 3">
    <name type="scientific">Paenibacillus ginsengarvi</name>
    <dbReference type="NCBI Taxonomy" id="400777"/>
    <lineage>
        <taxon>Bacteria</taxon>
        <taxon>Bacillati</taxon>
        <taxon>Bacillota</taxon>
        <taxon>Bacilli</taxon>
        <taxon>Bacillales</taxon>
        <taxon>Paenibacillaceae</taxon>
        <taxon>Paenibacillus</taxon>
    </lineage>
</organism>
<keyword evidence="3" id="KW-1185">Reference proteome</keyword>
<dbReference type="PANTHER" id="PTHR36836:SF1">
    <property type="entry name" value="COLANIC ACID BIOSYNTHESIS PROTEIN WCAK"/>
    <property type="match status" value="1"/>
</dbReference>
<dbReference type="GO" id="GO:0016740">
    <property type="term" value="F:transferase activity"/>
    <property type="evidence" value="ECO:0007669"/>
    <property type="project" value="UniProtKB-KW"/>
</dbReference>
<dbReference type="SUPFAM" id="SSF53756">
    <property type="entry name" value="UDP-Glycosyltransferase/glycogen phosphorylase"/>
    <property type="match status" value="1"/>
</dbReference>
<dbReference type="OrthoDB" id="3199616at2"/>
<name>A0A3B0C0H1_9BACL</name>
<gene>
    <name evidence="2" type="primary">csaB</name>
    <name evidence="2" type="ORF">D7M11_22560</name>
</gene>
<reference evidence="2 3" key="1">
    <citation type="journal article" date="2007" name="Int. J. Syst. Evol. Microbiol.">
        <title>Paenibacillus ginsengarvi sp. nov., isolated from soil from ginseng cultivation.</title>
        <authorList>
            <person name="Yoon M.H."/>
            <person name="Ten L.N."/>
            <person name="Im W.T."/>
        </authorList>
    </citation>
    <scope>NUCLEOTIDE SEQUENCE [LARGE SCALE GENOMIC DNA]</scope>
    <source>
        <strain evidence="2 3">KCTC 13059</strain>
    </source>
</reference>
<sequence>MGTEVRRLVLSGYYGFGNSGDEAVLQSILLALQSEGERQGVRIEPVVLSIRPEQTAAMYGVKAVHRMRFADVSQAIRECDGLISGGGSLLQDTTGIKTIPYYLAILRLAQFYRKPTFIYAQGIGPVRRPLFFPFIRTVYKKCRYISVRDEESAALLKRMGITRNTIEVVPDPVMGLTPKSGFARLNRAKPVVGVSVRFWNKDRSELDALAEALRSIAGQRPVTIRMLPFHLPDDADASSYVMERIGSLPVHSDMEIKQNAIHPQDMLGEVSDCDVLIGMRLHSLIYAASQKVPLIGISYDPKIDQFLNRLGLAAAATTERFDPNQVVREAMQHLDHPEDWLAQTEPAIERLKKQARQPAQQIVSTCAY</sequence>
<comment type="caution">
    <text evidence="2">The sequence shown here is derived from an EMBL/GenBank/DDBJ whole genome shotgun (WGS) entry which is preliminary data.</text>
</comment>
<evidence type="ECO:0000313" key="2">
    <source>
        <dbReference type="EMBL" id="RKN78860.1"/>
    </source>
</evidence>
<dbReference type="RefSeq" id="WP_120749527.1">
    <property type="nucleotide sequence ID" value="NZ_RBAH01000018.1"/>
</dbReference>
<dbReference type="PANTHER" id="PTHR36836">
    <property type="entry name" value="COLANIC ACID BIOSYNTHESIS PROTEIN WCAK"/>
    <property type="match status" value="1"/>
</dbReference>
<keyword evidence="2" id="KW-0808">Transferase</keyword>
<evidence type="ECO:0000313" key="3">
    <source>
        <dbReference type="Proteomes" id="UP000282311"/>
    </source>
</evidence>
<dbReference type="NCBIfam" id="TIGR03609">
    <property type="entry name" value="S_layer_CsaB"/>
    <property type="match status" value="1"/>
</dbReference>
<protein>
    <submittedName>
        <fullName evidence="2">Polysaccharide pyruvyl transferase CsaB</fullName>
    </submittedName>
</protein>
<dbReference type="AlphaFoldDB" id="A0A3B0C0H1"/>
<accession>A0A3B0C0H1</accession>
<feature type="domain" description="Polysaccharide pyruvyl transferase" evidence="1">
    <location>
        <begin position="18"/>
        <end position="301"/>
    </location>
</feature>
<dbReference type="EMBL" id="RBAH01000018">
    <property type="protein sequence ID" value="RKN78860.1"/>
    <property type="molecule type" value="Genomic_DNA"/>
</dbReference>
<dbReference type="InterPro" id="IPR007345">
    <property type="entry name" value="Polysacch_pyruvyl_Trfase"/>
</dbReference>